<dbReference type="Pfam" id="PF12500">
    <property type="entry name" value="TRSP"/>
    <property type="match status" value="1"/>
</dbReference>
<dbReference type="GO" id="GO:0016757">
    <property type="term" value="F:glycosyltransferase activity"/>
    <property type="evidence" value="ECO:0007669"/>
    <property type="project" value="UniProtKB-KW"/>
</dbReference>
<name>A0ABT0W6E2_9BACI</name>
<keyword evidence="3" id="KW-0328">Glycosyltransferase</keyword>
<keyword evidence="4" id="KW-1185">Reference proteome</keyword>
<reference evidence="3 4" key="1">
    <citation type="submission" date="2022-06" db="EMBL/GenBank/DDBJ databases">
        <authorList>
            <person name="Jeon C.O."/>
        </authorList>
    </citation>
    <scope>NUCLEOTIDE SEQUENCE [LARGE SCALE GENOMIC DNA]</scope>
    <source>
        <strain evidence="3 4">KCTC 13943</strain>
    </source>
</reference>
<dbReference type="CDD" id="cd06223">
    <property type="entry name" value="PRTases_typeI"/>
    <property type="match status" value="1"/>
</dbReference>
<organism evidence="3 4">
    <name type="scientific">Neobacillus pocheonensis</name>
    <dbReference type="NCBI Taxonomy" id="363869"/>
    <lineage>
        <taxon>Bacteria</taxon>
        <taxon>Bacillati</taxon>
        <taxon>Bacillota</taxon>
        <taxon>Bacilli</taxon>
        <taxon>Bacillales</taxon>
        <taxon>Bacillaceae</taxon>
        <taxon>Neobacillus</taxon>
    </lineage>
</organism>
<accession>A0ABT0W6E2</accession>
<evidence type="ECO:0000313" key="3">
    <source>
        <dbReference type="EMBL" id="MCM2531900.1"/>
    </source>
</evidence>
<dbReference type="SUPFAM" id="SSF53271">
    <property type="entry name" value="PRTase-like"/>
    <property type="match status" value="1"/>
</dbReference>
<sequence length="463" mass="53020">MMNSQISTLSKRKYTHNILDSIEVEMEITKNPFQLPIEKLFTMAARINKKRSFLFVSKVLGKHLPINPNKGLLTAALLAAKYAESVKGLECAEKDRLLSLFTMDEPSFKSISIVPSPVNPLVIGFAETATALGHAFFACFESAEYFHTTRELLLDQDPEITFEEEHSHATSHLCYIPREMIQHEREIILVDDEMTTGKTALNIIQSIHAQFPRHDYTVVSILDWRSEDHKREFALLEKTLGITIHVVSLLAGKMKVIKYKELHEHLVEKGMNIRMEAKVEYLQLSSFFSTSNFISINSWDEAPYIQETGRFGLRSTNNEATQFKIEAAATFLSQKRKGKKTLCLGTGEFMYLPMKLAAEMGKGVFYQSTTRSPIYIQNTEGYGAKHGITFPNPEDHSISHFVYNIPTCHYDEIFIFFEREIELKNLKPLLNELEKLQIKSIKLVFFSKRPEVNLCQKHSINLP</sequence>
<dbReference type="InterPro" id="IPR000836">
    <property type="entry name" value="PRTase_dom"/>
</dbReference>
<dbReference type="Pfam" id="PF15609">
    <property type="entry name" value="PRTase_2"/>
    <property type="match status" value="1"/>
</dbReference>
<dbReference type="InterPro" id="IPR022537">
    <property type="entry name" value="TRSP_dom"/>
</dbReference>
<dbReference type="PIRSF" id="PIRSF020967">
    <property type="entry name" value="UCP020967"/>
    <property type="match status" value="1"/>
</dbReference>
<evidence type="ECO:0000259" key="2">
    <source>
        <dbReference type="Pfam" id="PF15609"/>
    </source>
</evidence>
<dbReference type="InterPro" id="IPR011214">
    <property type="entry name" value="UCP020967"/>
</dbReference>
<evidence type="ECO:0000259" key="1">
    <source>
        <dbReference type="Pfam" id="PF12500"/>
    </source>
</evidence>
<evidence type="ECO:0000313" key="4">
    <source>
        <dbReference type="Proteomes" id="UP001523262"/>
    </source>
</evidence>
<keyword evidence="3" id="KW-0808">Transferase</keyword>
<protein>
    <submittedName>
        <fullName evidence="3">Phosphoribosyltransferase family protein</fullName>
    </submittedName>
</protein>
<proteinExistence type="predicted"/>
<dbReference type="InterPro" id="IPR041688">
    <property type="entry name" value="PRTase_2"/>
</dbReference>
<gene>
    <name evidence="3" type="ORF">NDK43_05230</name>
</gene>
<comment type="caution">
    <text evidence="3">The sequence shown here is derived from an EMBL/GenBank/DDBJ whole genome shotgun (WGS) entry which is preliminary data.</text>
</comment>
<dbReference type="Proteomes" id="UP001523262">
    <property type="component" value="Unassembled WGS sequence"/>
</dbReference>
<dbReference type="EMBL" id="JAMQCR010000001">
    <property type="protein sequence ID" value="MCM2531900.1"/>
    <property type="molecule type" value="Genomic_DNA"/>
</dbReference>
<dbReference type="InterPro" id="IPR029057">
    <property type="entry name" value="PRTase-like"/>
</dbReference>
<feature type="domain" description="Orotate phosphoribosyltransferase-like" evidence="2">
    <location>
        <begin position="40"/>
        <end position="253"/>
    </location>
</feature>
<feature type="domain" description="TRSP" evidence="1">
    <location>
        <begin position="307"/>
        <end position="433"/>
    </location>
</feature>